<sequence length="157" mass="18114">MGHKKDKASRLTKPSARAESKFHLPYAWVKLSTGDTKRVPQDLIEGDSSKLEDMDARSWEKLNRKAVGLIRQWIDHIVFHLVTQEANAQTLCKKLESLYERKMAQNKAFLIKSSTSDLKDTQEIMVEWEEDIAKIAKRILQTLSKSFGDKIRVLPNF</sequence>
<protein>
    <submittedName>
        <fullName evidence="1">Uncharacterized protein</fullName>
    </submittedName>
</protein>
<gene>
    <name evidence="1" type="ORF">RJ640_000423</name>
</gene>
<evidence type="ECO:0000313" key="1">
    <source>
        <dbReference type="EMBL" id="KAK2977172.1"/>
    </source>
</evidence>
<organism evidence="1 2">
    <name type="scientific">Escallonia rubra</name>
    <dbReference type="NCBI Taxonomy" id="112253"/>
    <lineage>
        <taxon>Eukaryota</taxon>
        <taxon>Viridiplantae</taxon>
        <taxon>Streptophyta</taxon>
        <taxon>Embryophyta</taxon>
        <taxon>Tracheophyta</taxon>
        <taxon>Spermatophyta</taxon>
        <taxon>Magnoliopsida</taxon>
        <taxon>eudicotyledons</taxon>
        <taxon>Gunneridae</taxon>
        <taxon>Pentapetalae</taxon>
        <taxon>asterids</taxon>
        <taxon>campanulids</taxon>
        <taxon>Escalloniales</taxon>
        <taxon>Escalloniaceae</taxon>
        <taxon>Escallonia</taxon>
    </lineage>
</organism>
<dbReference type="AlphaFoldDB" id="A0AA88QXY0"/>
<evidence type="ECO:0000313" key="2">
    <source>
        <dbReference type="Proteomes" id="UP001187471"/>
    </source>
</evidence>
<keyword evidence="2" id="KW-1185">Reference proteome</keyword>
<reference evidence="1" key="1">
    <citation type="submission" date="2022-12" db="EMBL/GenBank/DDBJ databases">
        <title>Draft genome assemblies for two species of Escallonia (Escalloniales).</title>
        <authorList>
            <person name="Chanderbali A."/>
            <person name="Dervinis C."/>
            <person name="Anghel I."/>
            <person name="Soltis D."/>
            <person name="Soltis P."/>
            <person name="Zapata F."/>
        </authorList>
    </citation>
    <scope>NUCLEOTIDE SEQUENCE</scope>
    <source>
        <strain evidence="1">UCBG92.1500</strain>
        <tissue evidence="1">Leaf</tissue>
    </source>
</reference>
<dbReference type="EMBL" id="JAVXUO010002003">
    <property type="protein sequence ID" value="KAK2977172.1"/>
    <property type="molecule type" value="Genomic_DNA"/>
</dbReference>
<dbReference type="Pfam" id="PF14223">
    <property type="entry name" value="Retrotran_gag_2"/>
    <property type="match status" value="1"/>
</dbReference>
<comment type="caution">
    <text evidence="1">The sequence shown here is derived from an EMBL/GenBank/DDBJ whole genome shotgun (WGS) entry which is preliminary data.</text>
</comment>
<proteinExistence type="predicted"/>
<accession>A0AA88QXY0</accession>
<name>A0AA88QXY0_9ASTE</name>
<dbReference type="Proteomes" id="UP001187471">
    <property type="component" value="Unassembled WGS sequence"/>
</dbReference>